<dbReference type="PANTHER" id="PTHR43535:SF1">
    <property type="entry name" value="PHOSPHATIDATE CYTIDYLYLTRANSFERASE"/>
    <property type="match status" value="1"/>
</dbReference>
<dbReference type="Pfam" id="PF01148">
    <property type="entry name" value="CTP_transf_1"/>
    <property type="match status" value="1"/>
</dbReference>
<keyword evidence="1" id="KW-0472">Membrane</keyword>
<keyword evidence="2" id="KW-0548">Nucleotidyltransferase</keyword>
<reference evidence="2 3" key="1">
    <citation type="submission" date="2016-12" db="EMBL/GenBank/DDBJ databases">
        <authorList>
            <person name="Song W.-J."/>
            <person name="Kurnit D.M."/>
        </authorList>
    </citation>
    <scope>NUCLEOTIDE SEQUENCE [LARGE SCALE GENOMIC DNA]</scope>
    <source>
        <strain evidence="2 3">IMCC3135</strain>
    </source>
</reference>
<dbReference type="GO" id="GO:0009273">
    <property type="term" value="P:peptidoglycan-based cell wall biogenesis"/>
    <property type="evidence" value="ECO:0007669"/>
    <property type="project" value="TreeGrafter"/>
</dbReference>
<keyword evidence="2" id="KW-0808">Transferase</keyword>
<feature type="transmembrane region" description="Helical" evidence="1">
    <location>
        <begin position="169"/>
        <end position="187"/>
    </location>
</feature>
<accession>A0A2Z2NMD5</accession>
<gene>
    <name evidence="2" type="primary">cdsA_1</name>
    <name evidence="2" type="ORF">IMCC3135_04940</name>
</gene>
<name>A0A2Z2NMD5_9GAMM</name>
<dbReference type="RefSeq" id="WP_088916579.1">
    <property type="nucleotide sequence ID" value="NZ_CP018632.1"/>
</dbReference>
<keyword evidence="3" id="KW-1185">Reference proteome</keyword>
<organism evidence="2 3">
    <name type="scientific">Granulosicoccus antarcticus IMCC3135</name>
    <dbReference type="NCBI Taxonomy" id="1192854"/>
    <lineage>
        <taxon>Bacteria</taxon>
        <taxon>Pseudomonadati</taxon>
        <taxon>Pseudomonadota</taxon>
        <taxon>Gammaproteobacteria</taxon>
        <taxon>Chromatiales</taxon>
        <taxon>Granulosicoccaceae</taxon>
        <taxon>Granulosicoccus</taxon>
    </lineage>
</organism>
<dbReference type="GO" id="GO:0005886">
    <property type="term" value="C:plasma membrane"/>
    <property type="evidence" value="ECO:0007669"/>
    <property type="project" value="TreeGrafter"/>
</dbReference>
<evidence type="ECO:0000256" key="1">
    <source>
        <dbReference type="SAM" id="Phobius"/>
    </source>
</evidence>
<protein>
    <submittedName>
        <fullName evidence="2">Phosphatidate cytidylyltransferase</fullName>
        <ecNumber evidence="2">2.7.7.41</ecNumber>
    </submittedName>
</protein>
<dbReference type="GO" id="GO:0004605">
    <property type="term" value="F:phosphatidate cytidylyltransferase activity"/>
    <property type="evidence" value="ECO:0007669"/>
    <property type="project" value="UniProtKB-EC"/>
</dbReference>
<dbReference type="KEGG" id="gai:IMCC3135_04940"/>
<evidence type="ECO:0000313" key="3">
    <source>
        <dbReference type="Proteomes" id="UP000250079"/>
    </source>
</evidence>
<dbReference type="PANTHER" id="PTHR43535">
    <property type="entry name" value="PHOSPHATIDATE CYTIDYLYLTRANSFERASE"/>
    <property type="match status" value="1"/>
</dbReference>
<feature type="transmembrane region" description="Helical" evidence="1">
    <location>
        <begin position="64"/>
        <end position="89"/>
    </location>
</feature>
<feature type="transmembrane region" description="Helical" evidence="1">
    <location>
        <begin position="135"/>
        <end position="157"/>
    </location>
</feature>
<feature type="transmembrane region" description="Helical" evidence="1">
    <location>
        <begin position="199"/>
        <end position="217"/>
    </location>
</feature>
<dbReference type="OrthoDB" id="9799199at2"/>
<feature type="transmembrane region" description="Helical" evidence="1">
    <location>
        <begin position="12"/>
        <end position="30"/>
    </location>
</feature>
<feature type="transmembrane region" description="Helical" evidence="1">
    <location>
        <begin position="238"/>
        <end position="256"/>
    </location>
</feature>
<dbReference type="AlphaFoldDB" id="A0A2Z2NMD5"/>
<sequence>MSDSTSDLLKLLVGVAAVLIIATLIGQWLAMRQRATQNTGRAADEESAIAKVSVIDNLNARINAWWAMVVLMGLAFLGGKAGVIVLFGFCSFAALREFITLTQTRRDDHWALAAAFFVVLPVQYGLIWYEWYGLYSIFIPVYAFLLLPMLAALRGSTEQYLVRVAETQWALMICVFCASHVPALLTLDIPGFEGRGVLLIAYLVVVVQISDVLQYVWGKLMGKTRIAPALSPSKTVEGAVGGILSATLIGALLWWITPFTPLQSAAMAFVSTLMGFMGGLVLSAIKRDRGVKDWGHLIAGHGGFIDRMDSVLFAAPVFFHLVRYGWDVS</sequence>
<feature type="transmembrane region" description="Helical" evidence="1">
    <location>
        <begin position="262"/>
        <end position="285"/>
    </location>
</feature>
<dbReference type="EC" id="2.7.7.41" evidence="2"/>
<dbReference type="EMBL" id="CP018632">
    <property type="protein sequence ID" value="ASJ71101.1"/>
    <property type="molecule type" value="Genomic_DNA"/>
</dbReference>
<keyword evidence="1" id="KW-0812">Transmembrane</keyword>
<dbReference type="Proteomes" id="UP000250079">
    <property type="component" value="Chromosome"/>
</dbReference>
<feature type="transmembrane region" description="Helical" evidence="1">
    <location>
        <begin position="110"/>
        <end position="129"/>
    </location>
</feature>
<proteinExistence type="predicted"/>
<evidence type="ECO:0000313" key="2">
    <source>
        <dbReference type="EMBL" id="ASJ71101.1"/>
    </source>
</evidence>
<keyword evidence="1" id="KW-1133">Transmembrane helix</keyword>